<dbReference type="EMBL" id="VRTY01000070">
    <property type="protein sequence ID" value="TXK36794.1"/>
    <property type="molecule type" value="Genomic_DNA"/>
</dbReference>
<proteinExistence type="predicted"/>
<dbReference type="Proteomes" id="UP000321926">
    <property type="component" value="Unassembled WGS sequence"/>
</dbReference>
<dbReference type="InterPro" id="IPR013320">
    <property type="entry name" value="ConA-like_dom_sf"/>
</dbReference>
<dbReference type="GO" id="GO:0004553">
    <property type="term" value="F:hydrolase activity, hydrolyzing O-glycosyl compounds"/>
    <property type="evidence" value="ECO:0007669"/>
    <property type="project" value="UniProtKB-ARBA"/>
</dbReference>
<gene>
    <name evidence="1" type="ORF">FVR03_16765</name>
</gene>
<sequence length="221" mass="24876">MRRRKFNFYSAKTLVKYRKYASFDGVNDYILIDNNTSASDNYTITFSFKIDPISTTRHFISTTVGSGNKMKIGILSNNNIQLRTRVGGPISSVDVGFTNDLFGKWNTLTIVRRNVSDNNVGIRLNKNPYVLLNQGTGTASNWNTVGRDETGIYFSGDIRELKIWDKALNEDEAAESTLTSYTSPQPNLVCYYKFDGNALDSSGNNRHGTEFNGVKYLEEIL</sequence>
<dbReference type="RefSeq" id="WP_147922915.1">
    <property type="nucleotide sequence ID" value="NZ_VRTY01000070.1"/>
</dbReference>
<name>A0A5C8JJC9_9BACT</name>
<dbReference type="AlphaFoldDB" id="A0A5C8JJC9"/>
<dbReference type="Gene3D" id="2.60.120.200">
    <property type="match status" value="1"/>
</dbReference>
<comment type="caution">
    <text evidence="1">The sequence shown here is derived from an EMBL/GenBank/DDBJ whole genome shotgun (WGS) entry which is preliminary data.</text>
</comment>
<organism evidence="1 2">
    <name type="scientific">Pontibacter qinzhouensis</name>
    <dbReference type="NCBI Taxonomy" id="2603253"/>
    <lineage>
        <taxon>Bacteria</taxon>
        <taxon>Pseudomonadati</taxon>
        <taxon>Bacteroidota</taxon>
        <taxon>Cytophagia</taxon>
        <taxon>Cytophagales</taxon>
        <taxon>Hymenobacteraceae</taxon>
        <taxon>Pontibacter</taxon>
    </lineage>
</organism>
<evidence type="ECO:0000313" key="2">
    <source>
        <dbReference type="Proteomes" id="UP000321926"/>
    </source>
</evidence>
<dbReference type="Pfam" id="PF13385">
    <property type="entry name" value="Laminin_G_3"/>
    <property type="match status" value="1"/>
</dbReference>
<reference evidence="1 2" key="1">
    <citation type="submission" date="2019-08" db="EMBL/GenBank/DDBJ databases">
        <authorList>
            <person name="Shi S."/>
        </authorList>
    </citation>
    <scope>NUCLEOTIDE SEQUENCE [LARGE SCALE GENOMIC DNA]</scope>
    <source>
        <strain evidence="1 2">GY10130</strain>
    </source>
</reference>
<keyword evidence="2" id="KW-1185">Reference proteome</keyword>
<evidence type="ECO:0000313" key="1">
    <source>
        <dbReference type="EMBL" id="TXK36794.1"/>
    </source>
</evidence>
<dbReference type="SUPFAM" id="SSF49899">
    <property type="entry name" value="Concanavalin A-like lectins/glucanases"/>
    <property type="match status" value="1"/>
</dbReference>
<protein>
    <submittedName>
        <fullName evidence="1">LamG domain-containing protein</fullName>
    </submittedName>
</protein>
<dbReference type="GO" id="GO:0005975">
    <property type="term" value="P:carbohydrate metabolic process"/>
    <property type="evidence" value="ECO:0007669"/>
    <property type="project" value="UniProtKB-ARBA"/>
</dbReference>
<accession>A0A5C8JJC9</accession>
<dbReference type="OrthoDB" id="1491125at2"/>